<dbReference type="PRINTS" id="PR00313">
    <property type="entry name" value="CABNDNGRPT"/>
</dbReference>
<accession>A0A1P8WIH1</accession>
<organism evidence="1 2">
    <name type="scientific">Fuerstiella marisgermanici</name>
    <dbReference type="NCBI Taxonomy" id="1891926"/>
    <lineage>
        <taxon>Bacteria</taxon>
        <taxon>Pseudomonadati</taxon>
        <taxon>Planctomycetota</taxon>
        <taxon>Planctomycetia</taxon>
        <taxon>Planctomycetales</taxon>
        <taxon>Planctomycetaceae</taxon>
        <taxon>Fuerstiella</taxon>
    </lineage>
</organism>
<dbReference type="Proteomes" id="UP000187735">
    <property type="component" value="Chromosome"/>
</dbReference>
<proteinExistence type="predicted"/>
<protein>
    <submittedName>
        <fullName evidence="1">Uncharacterized protein</fullName>
    </submittedName>
</protein>
<dbReference type="AlphaFoldDB" id="A0A1P8WIH1"/>
<dbReference type="Gene3D" id="2.160.20.160">
    <property type="match status" value="2"/>
</dbReference>
<dbReference type="KEGG" id="fmr:Fuma_03462"/>
<sequence>MSKLPKRHQLNKIETLEQLILMSASAMDVDAEPVDLMASENLTGEMTEHAVFGGLFGEELSAADGNGTNMQFIDIAELAASAQNTDLVASSEVTGEGDSDDAPPPAAYAEYIVLDGEDNDAVLEDNGNALDDLVQLRSTNGTFETIVFRLPTDQLVIDLGAGDDNLTVNGLELVALTAELFINGQGGDDSITLNSLETLNNVYVYDMEGNNDFRSNNFDIGGNLYISDGGGDQTVVLSSTTVDGDVNIISTSGGSSITLGFNGGPSAQIHGSVTIDNMGTGSDFVRLGGLIFGDFYVNAGDGDFELRSIFSSVRGGLFTNVNKGDSTIFLGDFAASEHSYFISGEGDTDTWLTAAFFPDGLTIQNGLGFDELRLDGAGSYNSDPEGQPGVVTVHNGDGGSLTSFNLTERLFPLRFNEFRIYNGQGDDTFDLNYRERDLLGTFFADNGEGNTTVEVTGDGTIQDATFISGEGTDSFSFDGVDVLNDLIINSGTGNRTLDIQNSEIGNLQLSGSTGNPILYGDGDDEIFAPIGNNIIDGGGGDDVLVIYEGDSTDYTVTYESDGTVIVEGPGLNGTTVRNELTNVERILFNDGLIFLSDSDDPNDPDVPTTVGTDGDDWLALPDPGGRVEAGAGDDFIYAPVGSLNEIDGGSGIDTLVIYEGGRADFTIRRDPDSLLVEIEGPGLNGSTVVNRLTDVEFILFTDGLVSVDEL</sequence>
<evidence type="ECO:0000313" key="2">
    <source>
        <dbReference type="Proteomes" id="UP000187735"/>
    </source>
</evidence>
<reference evidence="1 2" key="1">
    <citation type="journal article" date="2016" name="Front. Microbiol.">
        <title>Fuerstia marisgermanicae gen. nov., sp. nov., an Unusual Member of the Phylum Planctomycetes from the German Wadden Sea.</title>
        <authorList>
            <person name="Kohn T."/>
            <person name="Heuer A."/>
            <person name="Jogler M."/>
            <person name="Vollmers J."/>
            <person name="Boedeker C."/>
            <person name="Bunk B."/>
            <person name="Rast P."/>
            <person name="Borchert D."/>
            <person name="Glockner I."/>
            <person name="Freese H.M."/>
            <person name="Klenk H.P."/>
            <person name="Overmann J."/>
            <person name="Kaster A.K."/>
            <person name="Rohde M."/>
            <person name="Wiegand S."/>
            <person name="Jogler C."/>
        </authorList>
    </citation>
    <scope>NUCLEOTIDE SEQUENCE [LARGE SCALE GENOMIC DNA]</scope>
    <source>
        <strain evidence="1 2">NH11</strain>
    </source>
</reference>
<gene>
    <name evidence="1" type="ORF">Fuma_03462</name>
</gene>
<name>A0A1P8WIH1_9PLAN</name>
<evidence type="ECO:0000313" key="1">
    <source>
        <dbReference type="EMBL" id="APZ93844.1"/>
    </source>
</evidence>
<dbReference type="EMBL" id="CP017641">
    <property type="protein sequence ID" value="APZ93844.1"/>
    <property type="molecule type" value="Genomic_DNA"/>
</dbReference>
<keyword evidence="2" id="KW-1185">Reference proteome</keyword>